<dbReference type="InterPro" id="IPR013328">
    <property type="entry name" value="6PGD_dom2"/>
</dbReference>
<sequence>MPCYPLASYLNLTLTPSNPILHTSRLYRLFKDYRPGKVYKHLPLFYEDWDDETTRLLFKCDAEVQELCQHLSEFDLSGIRSLKEHYGQVEVAAFSAKIRSIASFKGLKTPGLETAGGYLPDFSSRYFSADFAFGLKLILQVGNLAQVALPTCQMLMTWYESLPLKHQEVSCARYGLNTRADLVAFYGQ</sequence>
<dbReference type="GO" id="GO:0016491">
    <property type="term" value="F:oxidoreductase activity"/>
    <property type="evidence" value="ECO:0007669"/>
    <property type="project" value="InterPro"/>
</dbReference>
<dbReference type="RefSeq" id="WP_172579419.1">
    <property type="nucleotide sequence ID" value="NZ_BLAS01000036.1"/>
</dbReference>
<feature type="domain" description="Opine dehydrogenase" evidence="1">
    <location>
        <begin position="6"/>
        <end position="161"/>
    </location>
</feature>
<reference evidence="2" key="1">
    <citation type="submission" date="2022-09" db="EMBL/GenBank/DDBJ databases">
        <title>Complete genome of Ligilactobacillus agilis AM_LB6, isolated from chicken feces.</title>
        <authorList>
            <person name="den Bakker H.C."/>
            <person name="Mann A."/>
        </authorList>
    </citation>
    <scope>NUCLEOTIDE SEQUENCE</scope>
    <source>
        <strain evidence="2">AM_LB6</strain>
    </source>
</reference>
<dbReference type="AlphaFoldDB" id="A0A6F9YMC6"/>
<dbReference type="InterPro" id="IPR008927">
    <property type="entry name" value="6-PGluconate_DH-like_C_sf"/>
</dbReference>
<organism evidence="2 3">
    <name type="scientific">Ligilactobacillus agilis</name>
    <dbReference type="NCBI Taxonomy" id="1601"/>
    <lineage>
        <taxon>Bacteria</taxon>
        <taxon>Bacillati</taxon>
        <taxon>Bacillota</taxon>
        <taxon>Bacilli</taxon>
        <taxon>Lactobacillales</taxon>
        <taxon>Lactobacillaceae</taxon>
        <taxon>Ligilactobacillus</taxon>
    </lineage>
</organism>
<dbReference type="Gene3D" id="1.10.1040.10">
    <property type="entry name" value="N-(1-d-carboxylethyl)-l-norvaline Dehydrogenase, domain 2"/>
    <property type="match status" value="1"/>
</dbReference>
<accession>A0A6F9YMC6</accession>
<protein>
    <submittedName>
        <fullName evidence="2">NAD/NADP octopine/nopaline dehydrogenase family protein</fullName>
    </submittedName>
</protein>
<dbReference type="PANTHER" id="PTHR38015">
    <property type="entry name" value="BLR6086 PROTEIN"/>
    <property type="match status" value="1"/>
</dbReference>
<gene>
    <name evidence="2" type="ORF">N4562_04995</name>
</gene>
<name>A0A6F9YMC6_9LACO</name>
<dbReference type="SUPFAM" id="SSF48179">
    <property type="entry name" value="6-phosphogluconate dehydrogenase C-terminal domain-like"/>
    <property type="match status" value="1"/>
</dbReference>
<dbReference type="EMBL" id="CP104396">
    <property type="protein sequence ID" value="UXC64375.1"/>
    <property type="molecule type" value="Genomic_DNA"/>
</dbReference>
<proteinExistence type="predicted"/>
<dbReference type="GeneID" id="75137188"/>
<evidence type="ECO:0000259" key="1">
    <source>
        <dbReference type="Pfam" id="PF02317"/>
    </source>
</evidence>
<dbReference type="InterPro" id="IPR003421">
    <property type="entry name" value="Opine_DH"/>
</dbReference>
<dbReference type="Proteomes" id="UP001058429">
    <property type="component" value="Chromosome"/>
</dbReference>
<dbReference type="PANTHER" id="PTHR38015:SF1">
    <property type="entry name" value="OPINE DEHYDROGENASE DOMAIN-CONTAINING PROTEIN"/>
    <property type="match status" value="1"/>
</dbReference>
<evidence type="ECO:0000313" key="3">
    <source>
        <dbReference type="Proteomes" id="UP001058429"/>
    </source>
</evidence>
<dbReference type="Pfam" id="PF02317">
    <property type="entry name" value="Octopine_DH"/>
    <property type="match status" value="1"/>
</dbReference>
<dbReference type="InterPro" id="IPR051729">
    <property type="entry name" value="Opine/Lysopine_DH"/>
</dbReference>
<evidence type="ECO:0000313" key="2">
    <source>
        <dbReference type="EMBL" id="UXC64375.1"/>
    </source>
</evidence>